<evidence type="ECO:0000313" key="7">
    <source>
        <dbReference type="EMBL" id="MBK1828810.1"/>
    </source>
</evidence>
<dbReference type="Proteomes" id="UP000658278">
    <property type="component" value="Unassembled WGS sequence"/>
</dbReference>
<dbReference type="EMBL" id="JAENII010000018">
    <property type="protein sequence ID" value="MBK1828810.1"/>
    <property type="molecule type" value="Genomic_DNA"/>
</dbReference>
<sequence length="391" mass="43579">MRIHRLLAEASAGLLREVFDQGEVLDRVVGQAFRKNPRWGKRDRNFVAESVWDVVRWRRALAYVCDSDEAGAMLVATWRRKGFEIPEWWDWRGASLDAMAEREMELANQPRRVRESIPDWMDGLGAEELGPRWDEVLSALNKRAPVFVRANTLQISGDVLLELLTADGVEAAVVPGLPDAIQIAGILPKKWAVDGRLEIQDGGSQMIAPMVQVEPGMKVVDACAGGGGKTLHLAALMEGKGEVLALDVNARKLKQLSERAKRAGVRNVRVAKWDSSTLRKYSGWADRVLIDAPCSGLGTLRRQPDLKWRLDEAGFAKVKRTQRKLLDHYPELLREGGSFVYATCSVMPSENRGQIDNLLHRDPRWALIEEAGVDPATTDFDGFYMARCGAA</sequence>
<gene>
    <name evidence="7" type="ORF">JIN81_17375</name>
</gene>
<comment type="caution">
    <text evidence="5">Lacks conserved residue(s) required for the propagation of feature annotation.</text>
</comment>
<dbReference type="GO" id="GO:0003723">
    <property type="term" value="F:RNA binding"/>
    <property type="evidence" value="ECO:0007669"/>
    <property type="project" value="UniProtKB-UniRule"/>
</dbReference>
<evidence type="ECO:0000256" key="2">
    <source>
        <dbReference type="ARBA" id="ARBA00022679"/>
    </source>
</evidence>
<evidence type="ECO:0000259" key="6">
    <source>
        <dbReference type="PROSITE" id="PS51686"/>
    </source>
</evidence>
<dbReference type="Gene3D" id="3.40.50.150">
    <property type="entry name" value="Vaccinia Virus protein VP39"/>
    <property type="match status" value="1"/>
</dbReference>
<evidence type="ECO:0000256" key="1">
    <source>
        <dbReference type="ARBA" id="ARBA00022603"/>
    </source>
</evidence>
<dbReference type="AlphaFoldDB" id="A0A934RIB5"/>
<comment type="similarity">
    <text evidence="5">Belongs to the class I-like SAM-binding methyltransferase superfamily. RsmB/NOP family.</text>
</comment>
<feature type="binding site" evidence="5">
    <location>
        <position position="247"/>
    </location>
    <ligand>
        <name>S-adenosyl-L-methionine</name>
        <dbReference type="ChEBI" id="CHEBI:59789"/>
    </ligand>
</feature>
<dbReference type="InterPro" id="IPR049560">
    <property type="entry name" value="MeTrfase_RsmB-F_NOP2_cat"/>
</dbReference>
<dbReference type="GO" id="GO:0001510">
    <property type="term" value="P:RNA methylation"/>
    <property type="evidence" value="ECO:0007669"/>
    <property type="project" value="InterPro"/>
</dbReference>
<evidence type="ECO:0000313" key="8">
    <source>
        <dbReference type="Proteomes" id="UP000658278"/>
    </source>
</evidence>
<comment type="caution">
    <text evidence="7">The sequence shown here is derived from an EMBL/GenBank/DDBJ whole genome shotgun (WGS) entry which is preliminary data.</text>
</comment>
<dbReference type="PANTHER" id="PTHR22807">
    <property type="entry name" value="NOP2 YEAST -RELATED NOL1/NOP2/FMU SUN DOMAIN-CONTAINING"/>
    <property type="match status" value="1"/>
</dbReference>
<feature type="active site" description="Nucleophile" evidence="5">
    <location>
        <position position="344"/>
    </location>
</feature>
<dbReference type="InterPro" id="IPR054728">
    <property type="entry name" value="RsmB-like_ferredoxin"/>
</dbReference>
<dbReference type="Pfam" id="PF22458">
    <property type="entry name" value="RsmF-B_ferredox"/>
    <property type="match status" value="1"/>
</dbReference>
<name>A0A934RIB5_9BACT</name>
<protein>
    <submittedName>
        <fullName evidence="7">RsmB/NOP family class I SAM-dependent RNA methyltransferase</fullName>
    </submittedName>
</protein>
<feature type="domain" description="SAM-dependent MTase RsmB/NOP-type" evidence="6">
    <location>
        <begin position="136"/>
        <end position="391"/>
    </location>
</feature>
<evidence type="ECO:0000256" key="3">
    <source>
        <dbReference type="ARBA" id="ARBA00022691"/>
    </source>
</evidence>
<keyword evidence="3 5" id="KW-0949">S-adenosyl-L-methionine</keyword>
<dbReference type="PROSITE" id="PS51686">
    <property type="entry name" value="SAM_MT_RSMB_NOP"/>
    <property type="match status" value="1"/>
</dbReference>
<reference evidence="7" key="1">
    <citation type="submission" date="2021-01" db="EMBL/GenBank/DDBJ databases">
        <title>Modified the classification status of verrucomicrobia.</title>
        <authorList>
            <person name="Feng X."/>
        </authorList>
    </citation>
    <scope>NUCLEOTIDE SEQUENCE</scope>
    <source>
        <strain evidence="7">KCTC 22201</strain>
    </source>
</reference>
<dbReference type="Pfam" id="PF01189">
    <property type="entry name" value="Methyltr_RsmB-F"/>
    <property type="match status" value="1"/>
</dbReference>
<keyword evidence="8" id="KW-1185">Reference proteome</keyword>
<keyword evidence="4 5" id="KW-0694">RNA-binding</keyword>
<keyword evidence="2 5" id="KW-0808">Transferase</keyword>
<dbReference type="PANTHER" id="PTHR22807:SF53">
    <property type="entry name" value="RIBOSOMAL RNA SMALL SUBUNIT METHYLTRANSFERASE B-RELATED"/>
    <property type="match status" value="1"/>
</dbReference>
<feature type="binding site" evidence="5">
    <location>
        <position position="291"/>
    </location>
    <ligand>
        <name>S-adenosyl-L-methionine</name>
        <dbReference type="ChEBI" id="CHEBI:59789"/>
    </ligand>
</feature>
<dbReference type="RefSeq" id="WP_200282954.1">
    <property type="nucleotide sequence ID" value="NZ_JAENII010000018.1"/>
</dbReference>
<organism evidence="7 8">
    <name type="scientific">Haloferula rosea</name>
    <dbReference type="NCBI Taxonomy" id="490093"/>
    <lineage>
        <taxon>Bacteria</taxon>
        <taxon>Pseudomonadati</taxon>
        <taxon>Verrucomicrobiota</taxon>
        <taxon>Verrucomicrobiia</taxon>
        <taxon>Verrucomicrobiales</taxon>
        <taxon>Verrucomicrobiaceae</taxon>
        <taxon>Haloferula</taxon>
    </lineage>
</organism>
<dbReference type="CDD" id="cd02440">
    <property type="entry name" value="AdoMet_MTases"/>
    <property type="match status" value="1"/>
</dbReference>
<dbReference type="SUPFAM" id="SSF53335">
    <property type="entry name" value="S-adenosyl-L-methionine-dependent methyltransferases"/>
    <property type="match status" value="1"/>
</dbReference>
<dbReference type="InterPro" id="IPR023267">
    <property type="entry name" value="RCMT"/>
</dbReference>
<proteinExistence type="inferred from homology"/>
<dbReference type="PRINTS" id="PR02008">
    <property type="entry name" value="RCMTFAMILY"/>
</dbReference>
<feature type="binding site" evidence="5">
    <location>
        <position position="274"/>
    </location>
    <ligand>
        <name>S-adenosyl-L-methionine</name>
        <dbReference type="ChEBI" id="CHEBI:59789"/>
    </ligand>
</feature>
<dbReference type="InterPro" id="IPR001678">
    <property type="entry name" value="MeTrfase_RsmB-F_NOP2_dom"/>
</dbReference>
<dbReference type="InterPro" id="IPR029063">
    <property type="entry name" value="SAM-dependent_MTases_sf"/>
</dbReference>
<evidence type="ECO:0000256" key="5">
    <source>
        <dbReference type="PROSITE-ProRule" id="PRU01023"/>
    </source>
</evidence>
<keyword evidence="1 5" id="KW-0489">Methyltransferase</keyword>
<accession>A0A934RIB5</accession>
<evidence type="ECO:0000256" key="4">
    <source>
        <dbReference type="ARBA" id="ARBA00022884"/>
    </source>
</evidence>
<dbReference type="GO" id="GO:0008173">
    <property type="term" value="F:RNA methyltransferase activity"/>
    <property type="evidence" value="ECO:0007669"/>
    <property type="project" value="InterPro"/>
</dbReference>